<proteinExistence type="predicted"/>
<evidence type="ECO:0000313" key="1">
    <source>
        <dbReference type="EMBL" id="KAK7401971.1"/>
    </source>
</evidence>
<protein>
    <submittedName>
        <fullName evidence="1">Uncharacterized protein</fullName>
    </submittedName>
</protein>
<organism evidence="1 2">
    <name type="scientific">Psophocarpus tetragonolobus</name>
    <name type="common">Winged bean</name>
    <name type="synonym">Dolichos tetragonolobus</name>
    <dbReference type="NCBI Taxonomy" id="3891"/>
    <lineage>
        <taxon>Eukaryota</taxon>
        <taxon>Viridiplantae</taxon>
        <taxon>Streptophyta</taxon>
        <taxon>Embryophyta</taxon>
        <taxon>Tracheophyta</taxon>
        <taxon>Spermatophyta</taxon>
        <taxon>Magnoliopsida</taxon>
        <taxon>eudicotyledons</taxon>
        <taxon>Gunneridae</taxon>
        <taxon>Pentapetalae</taxon>
        <taxon>rosids</taxon>
        <taxon>fabids</taxon>
        <taxon>Fabales</taxon>
        <taxon>Fabaceae</taxon>
        <taxon>Papilionoideae</taxon>
        <taxon>50 kb inversion clade</taxon>
        <taxon>NPAAA clade</taxon>
        <taxon>indigoferoid/millettioid clade</taxon>
        <taxon>Phaseoleae</taxon>
        <taxon>Psophocarpus</taxon>
    </lineage>
</organism>
<gene>
    <name evidence="1" type="ORF">VNO78_13880</name>
</gene>
<name>A0AAN9SQK8_PSOTE</name>
<comment type="caution">
    <text evidence="1">The sequence shown here is derived from an EMBL/GenBank/DDBJ whole genome shotgun (WGS) entry which is preliminary data.</text>
</comment>
<dbReference type="Proteomes" id="UP001386955">
    <property type="component" value="Unassembled WGS sequence"/>
</dbReference>
<dbReference type="EMBL" id="JAYMYS010000003">
    <property type="protein sequence ID" value="KAK7401971.1"/>
    <property type="molecule type" value="Genomic_DNA"/>
</dbReference>
<dbReference type="AlphaFoldDB" id="A0AAN9SQK8"/>
<evidence type="ECO:0000313" key="2">
    <source>
        <dbReference type="Proteomes" id="UP001386955"/>
    </source>
</evidence>
<keyword evidence="2" id="KW-1185">Reference proteome</keyword>
<reference evidence="1 2" key="1">
    <citation type="submission" date="2024-01" db="EMBL/GenBank/DDBJ databases">
        <title>The genomes of 5 underutilized Papilionoideae crops provide insights into root nodulation and disease resistanc.</title>
        <authorList>
            <person name="Jiang F."/>
        </authorList>
    </citation>
    <scope>NUCLEOTIDE SEQUENCE [LARGE SCALE GENOMIC DNA]</scope>
    <source>
        <strain evidence="1">DUOXIRENSHENG_FW03</strain>
        <tissue evidence="1">Leaves</tissue>
    </source>
</reference>
<accession>A0AAN9SQK8</accession>
<sequence length="100" mass="11533">MMVRKRRRPIKGIIKNWMLKKGEGSRKTFGRDGVWSVVEKNLLQGLEEVRETSEVARKVWEIDSKLGITCGEGMSIVERLEALELRDRKVVRGGDLHRCP</sequence>